<sequence length="678" mass="74403">MPVGEGKFKLYAKLNPPLEAGLWRIRANQKFSAQTPEASLDASALKVDEENIHLRIRSPRYILPPDQILSTYPPANSFGSYGSRLPQVVIKRRTLPWERRLDGAPANTPWLALVLIAEGEARLETGVDVANCVTEGVELDGLKEVAKGNCLAIRKSIIDKVFPTKNDVDLLAHAREVDIHDTELMMGDDDGFLAVVISNRLPVPGKDEDGNDAPVKYLACLVNLEGQYDVLLDRSPDPVPSFVTPFMVKSTVHQSMASYDDHQVMGTALAPRAAGINAGDLQNLTQPVPLAPGVKGSRSTQFKSGAAATAGAVPYSGSGTWAIKKSKGSTSADIALNMAEPFRVIQTFEVLPLDPEYRFPVLLHWSFTTTGDTTFRSLMENLDSRLLGDVGPGQKSVSGRLPLEVAESGHVGLGHQTREGDKVRSWYRGPLVPHPTRNSSADRLKLAHSSDQLRVVIPDGREDLSLATAFETGRLLTLSQPSIIASLMRWRQNDYHAARLKSLLIKNRTLWEEVLGASIDQIDIRHLGRLSGRFFADAVVRTPEKFLGNPMPQVGPGRPLEFNGQPTTVLARGLGLPPALFVGDLNKVFEGLRGVQVPKEDLLTRELGKVDLRDTLEADLDRQRVDLVSSTLSNELINEHLTGPAFPVTDRLIREGLNDNLDVILRDRPRDFTDEDES</sequence>
<dbReference type="EMBL" id="QRDH01000008">
    <property type="protein sequence ID" value="RDU39889.1"/>
    <property type="molecule type" value="Genomic_DNA"/>
</dbReference>
<comment type="caution">
    <text evidence="1">The sequence shown here is derived from an EMBL/GenBank/DDBJ whole genome shotgun (WGS) entry which is preliminary data.</text>
</comment>
<dbReference type="RefSeq" id="WP_104271411.1">
    <property type="nucleotide sequence ID" value="NZ_PSSW01000009.1"/>
</dbReference>
<accession>A0A3D8H0A9</accession>
<gene>
    <name evidence="1" type="ORF">DXI23_16040</name>
</gene>
<reference evidence="1 2" key="1">
    <citation type="submission" date="2018-08" db="EMBL/GenBank/DDBJ databases">
        <title>Genome sequence of Marinobacter flavimaris KCTC 12185.</title>
        <authorList>
            <person name="Chun J."/>
            <person name="Kim B.-Y."/>
            <person name="Choi S.-B."/>
            <person name="Kwak M.-J."/>
        </authorList>
    </citation>
    <scope>NUCLEOTIDE SEQUENCE [LARGE SCALE GENOMIC DNA]</scope>
    <source>
        <strain evidence="1 2">KCTC 12185</strain>
    </source>
</reference>
<evidence type="ECO:0000313" key="2">
    <source>
        <dbReference type="Proteomes" id="UP000256431"/>
    </source>
</evidence>
<dbReference type="AlphaFoldDB" id="A0A3D8H0A9"/>
<name>A0A3D8H0A9_9GAMM</name>
<keyword evidence="2" id="KW-1185">Reference proteome</keyword>
<dbReference type="Proteomes" id="UP000256431">
    <property type="component" value="Unassembled WGS sequence"/>
</dbReference>
<protein>
    <submittedName>
        <fullName evidence="1">Uncharacterized protein</fullName>
    </submittedName>
</protein>
<evidence type="ECO:0000313" key="1">
    <source>
        <dbReference type="EMBL" id="RDU39889.1"/>
    </source>
</evidence>
<organism evidence="1 2">
    <name type="scientific">Marinobacter flavimaris</name>
    <dbReference type="NCBI Taxonomy" id="262076"/>
    <lineage>
        <taxon>Bacteria</taxon>
        <taxon>Pseudomonadati</taxon>
        <taxon>Pseudomonadota</taxon>
        <taxon>Gammaproteobacteria</taxon>
        <taxon>Pseudomonadales</taxon>
        <taxon>Marinobacteraceae</taxon>
        <taxon>Marinobacter</taxon>
    </lineage>
</organism>
<proteinExistence type="predicted"/>